<accession>A0A930YT88</accession>
<evidence type="ECO:0000313" key="4">
    <source>
        <dbReference type="Proteomes" id="UP000772566"/>
    </source>
</evidence>
<dbReference type="Proteomes" id="UP000772566">
    <property type="component" value="Unassembled WGS sequence"/>
</dbReference>
<feature type="domain" description="C4-type zinc ribbon" evidence="2">
    <location>
        <begin position="200"/>
        <end position="231"/>
    </location>
</feature>
<organism evidence="3 4">
    <name type="scientific">Lancefieldella parvula</name>
    <dbReference type="NCBI Taxonomy" id="1382"/>
    <lineage>
        <taxon>Bacteria</taxon>
        <taxon>Bacillati</taxon>
        <taxon>Actinomycetota</taxon>
        <taxon>Coriobacteriia</taxon>
        <taxon>Coriobacteriales</taxon>
        <taxon>Atopobiaceae</taxon>
        <taxon>Lancefieldella</taxon>
    </lineage>
</organism>
<sequence length="239" mass="26913">MSESVNLMQLQDIDLQLLKLASNLASMPQVQKIKNAQLAEKKIASQLKQVLGVKKDVEIDISDLNEQRAHYVQKTEEVSAAVETATNHRALRDFDQQLSSLAKNIEKCDFKLAAKAEELEKCKKAYQTAQDLQVKLMKERESLSQSLEIDSAALRAEIVELSKSREELAAQISSDTLERYEAARKRFKGLAVEHLVGNVPSVCRVKLQPSSFHDLQHSSEIAECPYCHRMLITSTAFEE</sequence>
<name>A0A930YT88_9ACTN</name>
<comment type="caution">
    <text evidence="3">The sequence shown here is derived from an EMBL/GenBank/DDBJ whole genome shotgun (WGS) entry which is preliminary data.</text>
</comment>
<feature type="coiled-coil region" evidence="1">
    <location>
        <begin position="112"/>
        <end position="171"/>
    </location>
</feature>
<proteinExistence type="predicted"/>
<dbReference type="Gene3D" id="1.10.287.1490">
    <property type="match status" value="1"/>
</dbReference>
<reference evidence="3" key="1">
    <citation type="submission" date="2020-04" db="EMBL/GenBank/DDBJ databases">
        <title>Deep metagenomics examines the oral microbiome during advanced dental caries in children, revealing novel taxa and co-occurrences with host molecules.</title>
        <authorList>
            <person name="Baker J.L."/>
            <person name="Morton J.T."/>
            <person name="Dinis M."/>
            <person name="Alvarez R."/>
            <person name="Tran N.C."/>
            <person name="Knight R."/>
            <person name="Edlund A."/>
        </authorList>
    </citation>
    <scope>NUCLEOTIDE SEQUENCE</scope>
    <source>
        <strain evidence="3">JCVI_22A_bin.2</strain>
    </source>
</reference>
<keyword evidence="1" id="KW-0175">Coiled coil</keyword>
<dbReference type="AlphaFoldDB" id="A0A930YT88"/>
<dbReference type="InterPro" id="IPR003743">
    <property type="entry name" value="Zf-RING_7"/>
</dbReference>
<evidence type="ECO:0000259" key="2">
    <source>
        <dbReference type="Pfam" id="PF02591"/>
    </source>
</evidence>
<protein>
    <recommendedName>
        <fullName evidence="2">C4-type zinc ribbon domain-containing protein</fullName>
    </recommendedName>
</protein>
<evidence type="ECO:0000313" key="3">
    <source>
        <dbReference type="EMBL" id="MBF4809523.1"/>
    </source>
</evidence>
<dbReference type="EMBL" id="JABZGT010000294">
    <property type="protein sequence ID" value="MBF4809523.1"/>
    <property type="molecule type" value="Genomic_DNA"/>
</dbReference>
<evidence type="ECO:0000256" key="1">
    <source>
        <dbReference type="SAM" id="Coils"/>
    </source>
</evidence>
<dbReference type="Pfam" id="PF02591">
    <property type="entry name" value="Zn_ribbon_9"/>
    <property type="match status" value="1"/>
</dbReference>
<gene>
    <name evidence="3" type="ORF">HXK23_04815</name>
</gene>